<dbReference type="GO" id="GO:0000379">
    <property type="term" value="P:tRNA-type intron splice site recognition and cleavage"/>
    <property type="evidence" value="ECO:0007669"/>
    <property type="project" value="TreeGrafter"/>
</dbReference>
<dbReference type="GO" id="GO:0005737">
    <property type="term" value="C:cytoplasm"/>
    <property type="evidence" value="ECO:0007669"/>
    <property type="project" value="TreeGrafter"/>
</dbReference>
<dbReference type="GO" id="GO:0000213">
    <property type="term" value="F:tRNA-intron lyase activity"/>
    <property type="evidence" value="ECO:0007669"/>
    <property type="project" value="UniProtKB-EC"/>
</dbReference>
<dbReference type="GO" id="GO:0000214">
    <property type="term" value="C:tRNA-intron endonuclease complex"/>
    <property type="evidence" value="ECO:0007669"/>
    <property type="project" value="TreeGrafter"/>
</dbReference>
<evidence type="ECO:0000256" key="1">
    <source>
        <dbReference type="ARBA" id="ARBA00008078"/>
    </source>
</evidence>
<feature type="domain" description="tRNA intron endonuclease catalytic" evidence="5">
    <location>
        <begin position="92"/>
        <end position="172"/>
    </location>
</feature>
<dbReference type="InterPro" id="IPR006677">
    <property type="entry name" value="tRNA_intron_Endonuc_cat-like"/>
</dbReference>
<reference evidence="7" key="1">
    <citation type="journal article" date="2023" name="Proc. Natl. Acad. Sci. U.S.A.">
        <title>Genomic and structural basis for evolution of tropane alkaloid biosynthesis.</title>
        <authorList>
            <person name="Wanga Y.-J."/>
            <person name="Taina T."/>
            <person name="Yua J.-Y."/>
            <person name="Lia J."/>
            <person name="Xua B."/>
            <person name="Chenc J."/>
            <person name="D'Auriad J.C."/>
            <person name="Huanga J.-P."/>
            <person name="Huanga S.-X."/>
        </authorList>
    </citation>
    <scope>NUCLEOTIDE SEQUENCE [LARGE SCALE GENOMIC DNA]</scope>
    <source>
        <strain evidence="7">cv. KIB-2019</strain>
    </source>
</reference>
<accession>A0A9Q1MFZ2</accession>
<dbReference type="EC" id="4.6.1.16" evidence="2"/>
<protein>
    <recommendedName>
        <fullName evidence="2">tRNA-intron lyase</fullName>
        <ecNumber evidence="2">4.6.1.16</ecNumber>
    </recommendedName>
</protein>
<keyword evidence="7" id="KW-1185">Reference proteome</keyword>
<name>A0A9Q1MFZ2_9SOLA</name>
<dbReference type="InterPro" id="IPR036167">
    <property type="entry name" value="tRNA_intron_Endo_cat-like_sf"/>
</dbReference>
<evidence type="ECO:0000313" key="6">
    <source>
        <dbReference type="EMBL" id="KAJ8559556.1"/>
    </source>
</evidence>
<dbReference type="InterPro" id="IPR011856">
    <property type="entry name" value="tRNA_endonuc-like_dom_sf"/>
</dbReference>
<dbReference type="Gene3D" id="3.40.1350.10">
    <property type="match status" value="1"/>
</dbReference>
<dbReference type="Proteomes" id="UP001152561">
    <property type="component" value="Unassembled WGS sequence"/>
</dbReference>
<proteinExistence type="inferred from homology"/>
<evidence type="ECO:0000256" key="2">
    <source>
        <dbReference type="ARBA" id="ARBA00012573"/>
    </source>
</evidence>
<comment type="similarity">
    <text evidence="1">Belongs to the tRNA-intron endonuclease family.</text>
</comment>
<comment type="caution">
    <text evidence="6">The sequence shown here is derived from an EMBL/GenBank/DDBJ whole genome shotgun (WGS) entry which is preliminary data.</text>
</comment>
<dbReference type="GO" id="GO:0003676">
    <property type="term" value="F:nucleic acid binding"/>
    <property type="evidence" value="ECO:0007669"/>
    <property type="project" value="InterPro"/>
</dbReference>
<dbReference type="Pfam" id="PF01974">
    <property type="entry name" value="tRNA_int_endo"/>
    <property type="match status" value="1"/>
</dbReference>
<sequence length="209" mass="23508">MGARWKGKGAEVKTLADPISEIVSQLQSSLISSNSRGLLSGTSVLLKADTELTDLLNRACFGRPRVVDHNNTELSSDELWKHMTFRKENFPILFKAFSHLRSKNWVVRSGSQYGVDSVAYRHHPALVHSEYDVLALSAQDGSANGRLRVWSDFHYTLRLCGSVAKTLLVLDIEQQQSCATSPYVAEERTITRWSPEQGREKKLNPTHVR</sequence>
<evidence type="ECO:0000259" key="5">
    <source>
        <dbReference type="Pfam" id="PF01974"/>
    </source>
</evidence>
<organism evidence="6 7">
    <name type="scientific">Anisodus acutangulus</name>
    <dbReference type="NCBI Taxonomy" id="402998"/>
    <lineage>
        <taxon>Eukaryota</taxon>
        <taxon>Viridiplantae</taxon>
        <taxon>Streptophyta</taxon>
        <taxon>Embryophyta</taxon>
        <taxon>Tracheophyta</taxon>
        <taxon>Spermatophyta</taxon>
        <taxon>Magnoliopsida</taxon>
        <taxon>eudicotyledons</taxon>
        <taxon>Gunneridae</taxon>
        <taxon>Pentapetalae</taxon>
        <taxon>asterids</taxon>
        <taxon>lamiids</taxon>
        <taxon>Solanales</taxon>
        <taxon>Solanaceae</taxon>
        <taxon>Solanoideae</taxon>
        <taxon>Hyoscyameae</taxon>
        <taxon>Anisodus</taxon>
    </lineage>
</organism>
<dbReference type="PANTHER" id="PTHR21227">
    <property type="entry name" value="TRNA-SPLICING ENDONUCLEASE SUBUNIT SEN2"/>
    <property type="match status" value="1"/>
</dbReference>
<dbReference type="SUPFAM" id="SSF53032">
    <property type="entry name" value="tRNA-intron endonuclease catalytic domain-like"/>
    <property type="match status" value="1"/>
</dbReference>
<dbReference type="CDD" id="cd22363">
    <property type="entry name" value="tRNA-intron_lyase_C"/>
    <property type="match status" value="1"/>
</dbReference>
<evidence type="ECO:0000256" key="3">
    <source>
        <dbReference type="ARBA" id="ARBA00034031"/>
    </source>
</evidence>
<dbReference type="InterPro" id="IPR006676">
    <property type="entry name" value="tRNA_splic"/>
</dbReference>
<comment type="catalytic activity">
    <reaction evidence="3">
        <text>pretRNA = a 3'-half-tRNA molecule with a 5'-OH end + a 5'-half-tRNA molecule with a 2',3'-cyclic phosphate end + an intron with a 2',3'-cyclic phosphate and a 5'-hydroxyl terminus.</text>
        <dbReference type="EC" id="4.6.1.16"/>
    </reaction>
</comment>
<feature type="region of interest" description="Disordered" evidence="4">
    <location>
        <begin position="190"/>
        <end position="209"/>
    </location>
</feature>
<evidence type="ECO:0000256" key="4">
    <source>
        <dbReference type="SAM" id="MobiDB-lite"/>
    </source>
</evidence>
<dbReference type="AlphaFoldDB" id="A0A9Q1MFZ2"/>
<dbReference type="OrthoDB" id="1267612at2759"/>
<gene>
    <name evidence="6" type="ORF">K7X08_003614</name>
</gene>
<dbReference type="EMBL" id="JAJAGQ010000006">
    <property type="protein sequence ID" value="KAJ8559556.1"/>
    <property type="molecule type" value="Genomic_DNA"/>
</dbReference>
<dbReference type="PANTHER" id="PTHR21227:SF4">
    <property type="entry name" value="TRNA-INTRON LYASE"/>
    <property type="match status" value="1"/>
</dbReference>
<evidence type="ECO:0000313" key="7">
    <source>
        <dbReference type="Proteomes" id="UP001152561"/>
    </source>
</evidence>